<dbReference type="EMBL" id="CP042243">
    <property type="protein sequence ID" value="QEK11923.1"/>
    <property type="molecule type" value="Genomic_DNA"/>
</dbReference>
<organism evidence="1 2">
    <name type="scientific">Crassaminicella thermophila</name>
    <dbReference type="NCBI Taxonomy" id="2599308"/>
    <lineage>
        <taxon>Bacteria</taxon>
        <taxon>Bacillati</taxon>
        <taxon>Bacillota</taxon>
        <taxon>Clostridia</taxon>
        <taxon>Eubacteriales</taxon>
        <taxon>Clostridiaceae</taxon>
        <taxon>Crassaminicella</taxon>
    </lineage>
</organism>
<accession>A0A5C0SBI5</accession>
<dbReference type="Pfam" id="PF03698">
    <property type="entry name" value="UPF0180"/>
    <property type="match status" value="1"/>
</dbReference>
<protein>
    <submittedName>
        <fullName evidence="1">YkuS family protein</fullName>
    </submittedName>
</protein>
<dbReference type="OrthoDB" id="1708042at2"/>
<dbReference type="AlphaFoldDB" id="A0A5C0SBI5"/>
<keyword evidence="2" id="KW-1185">Reference proteome</keyword>
<sequence>MIKLNYFTLGGALLKKVAVEKSLENVKNYLNNKGFDVADLESATTNLKNFDAIVVSGQNSNLLGMHDTSTKASVINAKGLTVEDIYEELNNRLS</sequence>
<evidence type="ECO:0000313" key="2">
    <source>
        <dbReference type="Proteomes" id="UP000324646"/>
    </source>
</evidence>
<dbReference type="InterPro" id="IPR005370">
    <property type="entry name" value="UPF0180"/>
</dbReference>
<evidence type="ECO:0000313" key="1">
    <source>
        <dbReference type="EMBL" id="QEK11923.1"/>
    </source>
</evidence>
<dbReference type="Proteomes" id="UP000324646">
    <property type="component" value="Chromosome"/>
</dbReference>
<proteinExistence type="predicted"/>
<name>A0A5C0SBI5_CRATE</name>
<gene>
    <name evidence="1" type="ORF">FQB35_05805</name>
</gene>
<dbReference type="KEGG" id="crs:FQB35_05805"/>
<reference evidence="1 2" key="1">
    <citation type="submission" date="2019-07" db="EMBL/GenBank/DDBJ databases">
        <title>Complete genome of Crassaminicella thermophila SY095.</title>
        <authorList>
            <person name="Li X."/>
        </authorList>
    </citation>
    <scope>NUCLEOTIDE SEQUENCE [LARGE SCALE GENOMIC DNA]</scope>
    <source>
        <strain evidence="1 2">SY095</strain>
    </source>
</reference>